<evidence type="ECO:0000256" key="3">
    <source>
        <dbReference type="ARBA" id="ARBA00023002"/>
    </source>
</evidence>
<accession>A0ABD3PZZ8</accession>
<dbReference type="InterPro" id="IPR050770">
    <property type="entry name" value="Intradiol_RC_Dioxygenase"/>
</dbReference>
<dbReference type="PANTHER" id="PTHR33711:SF10">
    <property type="entry name" value="INTRADIOL RING-CLEAVAGE DIOXYGENASES DOMAIN-CONTAINING PROTEIN"/>
    <property type="match status" value="1"/>
</dbReference>
<feature type="region of interest" description="Disordered" evidence="4">
    <location>
        <begin position="253"/>
        <end position="292"/>
    </location>
</feature>
<evidence type="ECO:0000256" key="5">
    <source>
        <dbReference type="SAM" id="SignalP"/>
    </source>
</evidence>
<dbReference type="CDD" id="cd00421">
    <property type="entry name" value="intradiol_dioxygenase"/>
    <property type="match status" value="1"/>
</dbReference>
<reference evidence="7 8" key="1">
    <citation type="journal article" date="2020" name="G3 (Bethesda)">
        <title>Improved Reference Genome for Cyclotella cryptica CCMP332, a Model for Cell Wall Morphogenesis, Salinity Adaptation, and Lipid Production in Diatoms (Bacillariophyta).</title>
        <authorList>
            <person name="Roberts W.R."/>
            <person name="Downey K.M."/>
            <person name="Ruck E.C."/>
            <person name="Traller J.C."/>
            <person name="Alverson A.J."/>
        </authorList>
    </citation>
    <scope>NUCLEOTIDE SEQUENCE [LARGE SCALE GENOMIC DNA]</scope>
    <source>
        <strain evidence="7 8">CCMP332</strain>
    </source>
</reference>
<keyword evidence="3" id="KW-0560">Oxidoreductase</keyword>
<dbReference type="EMBL" id="JABMIG020000088">
    <property type="protein sequence ID" value="KAL3793749.1"/>
    <property type="molecule type" value="Genomic_DNA"/>
</dbReference>
<protein>
    <recommendedName>
        <fullName evidence="6">Intradiol ring-cleavage dioxygenases domain-containing protein</fullName>
    </recommendedName>
</protein>
<keyword evidence="8" id="KW-1185">Reference proteome</keyword>
<feature type="compositionally biased region" description="Low complexity" evidence="4">
    <location>
        <begin position="276"/>
        <end position="292"/>
    </location>
</feature>
<dbReference type="Proteomes" id="UP001516023">
    <property type="component" value="Unassembled WGS sequence"/>
</dbReference>
<feature type="chain" id="PRO_5044814420" description="Intradiol ring-cleavage dioxygenases domain-containing protein" evidence="5">
    <location>
        <begin position="20"/>
        <end position="323"/>
    </location>
</feature>
<sequence length="323" mass="35104">MYNLLRLFSILRIIASVASYTERKQIEGVPLILFHGTLLNDLGAAVEGADVQFWQTDPNGVYDHPAAKGASSLFSSFQYFGTTKTLGDGSFSFLTHRPGIYTGRPTHIHYKVWVDGENILTSQFYFADENTQYSDMQQLELQEYDFGADGAGFVTNKTIVVDLKLGGSGPFTPRDMEGPFYPVVDFFNFDNDLTNSAVTSDAILEGTSMLTPSSRPSVMTGLLSQPSALSDILPYSDMPSLLFYNDSNTETPTLIADQSPFENPHSLPATTTNRDSQPSMVPSVPPVLSNPSIAEMDSQASGGSAIFKMSPGVLGSLLLLFAI</sequence>
<evidence type="ECO:0000313" key="8">
    <source>
        <dbReference type="Proteomes" id="UP001516023"/>
    </source>
</evidence>
<evidence type="ECO:0000256" key="1">
    <source>
        <dbReference type="ARBA" id="ARBA00007825"/>
    </source>
</evidence>
<dbReference type="PANTHER" id="PTHR33711">
    <property type="entry name" value="DIOXYGENASE, PUTATIVE (AFU_ORTHOLOGUE AFUA_2G02910)-RELATED"/>
    <property type="match status" value="1"/>
</dbReference>
<keyword evidence="5" id="KW-0732">Signal</keyword>
<organism evidence="7 8">
    <name type="scientific">Cyclotella cryptica</name>
    <dbReference type="NCBI Taxonomy" id="29204"/>
    <lineage>
        <taxon>Eukaryota</taxon>
        <taxon>Sar</taxon>
        <taxon>Stramenopiles</taxon>
        <taxon>Ochrophyta</taxon>
        <taxon>Bacillariophyta</taxon>
        <taxon>Coscinodiscophyceae</taxon>
        <taxon>Thalassiosirophycidae</taxon>
        <taxon>Stephanodiscales</taxon>
        <taxon>Stephanodiscaceae</taxon>
        <taxon>Cyclotella</taxon>
    </lineage>
</organism>
<dbReference type="Pfam" id="PF00775">
    <property type="entry name" value="Dioxygenase_C"/>
    <property type="match status" value="1"/>
</dbReference>
<proteinExistence type="inferred from homology"/>
<evidence type="ECO:0000256" key="2">
    <source>
        <dbReference type="ARBA" id="ARBA00022964"/>
    </source>
</evidence>
<feature type="domain" description="Intradiol ring-cleavage dioxygenases" evidence="6">
    <location>
        <begin position="31"/>
        <end position="135"/>
    </location>
</feature>
<dbReference type="InterPro" id="IPR000627">
    <property type="entry name" value="Intradiol_dOase_C"/>
</dbReference>
<dbReference type="AlphaFoldDB" id="A0ABD3PZZ8"/>
<evidence type="ECO:0000256" key="4">
    <source>
        <dbReference type="SAM" id="MobiDB-lite"/>
    </source>
</evidence>
<dbReference type="Gene3D" id="2.60.130.10">
    <property type="entry name" value="Aromatic compound dioxygenase"/>
    <property type="match status" value="1"/>
</dbReference>
<dbReference type="SUPFAM" id="SSF49482">
    <property type="entry name" value="Aromatic compound dioxygenase"/>
    <property type="match status" value="1"/>
</dbReference>
<comment type="similarity">
    <text evidence="1">Belongs to the intradiol ring-cleavage dioxygenase family.</text>
</comment>
<evidence type="ECO:0000259" key="6">
    <source>
        <dbReference type="Pfam" id="PF00775"/>
    </source>
</evidence>
<feature type="signal peptide" evidence="5">
    <location>
        <begin position="1"/>
        <end position="19"/>
    </location>
</feature>
<dbReference type="InterPro" id="IPR015889">
    <property type="entry name" value="Intradiol_dOase_core"/>
</dbReference>
<comment type="caution">
    <text evidence="7">The sequence shown here is derived from an EMBL/GenBank/DDBJ whole genome shotgun (WGS) entry which is preliminary data.</text>
</comment>
<gene>
    <name evidence="7" type="ORF">HJC23_013311</name>
</gene>
<name>A0ABD3PZZ8_9STRA</name>
<keyword evidence="2" id="KW-0223">Dioxygenase</keyword>
<dbReference type="GO" id="GO:0051213">
    <property type="term" value="F:dioxygenase activity"/>
    <property type="evidence" value="ECO:0007669"/>
    <property type="project" value="UniProtKB-KW"/>
</dbReference>
<evidence type="ECO:0000313" key="7">
    <source>
        <dbReference type="EMBL" id="KAL3793749.1"/>
    </source>
</evidence>